<comment type="function">
    <text evidence="11">Catalyzes the condensation of acetyl-CoA with acetoacetyl-CoA to form HMG-CoA.</text>
</comment>
<dbReference type="AlphaFoldDB" id="A0A6L2Q1M7"/>
<evidence type="ECO:0000256" key="2">
    <source>
        <dbReference type="ARBA" id="ARBA00007061"/>
    </source>
</evidence>
<dbReference type="SUPFAM" id="SSF53901">
    <property type="entry name" value="Thiolase-like"/>
    <property type="match status" value="2"/>
</dbReference>
<keyword evidence="6 11" id="KW-0756">Sterol biosynthesis</keyword>
<dbReference type="EC" id="2.3.3.10" evidence="3 11"/>
<comment type="caution">
    <text evidence="14">The sequence shown here is derived from an EMBL/GenBank/DDBJ whole genome shotgun (WGS) entry which is preliminary data.</text>
</comment>
<dbReference type="GO" id="GO:0004421">
    <property type="term" value="F:hydroxymethylglutaryl-CoA synthase activity"/>
    <property type="evidence" value="ECO:0007669"/>
    <property type="project" value="UniProtKB-EC"/>
</dbReference>
<feature type="active site" description="Proton donor/acceptor" evidence="9">
    <location>
        <position position="134"/>
    </location>
</feature>
<dbReference type="FunCoup" id="A0A6L2Q1M7">
    <property type="interactions" value="837"/>
</dbReference>
<dbReference type="EMBL" id="BLKM01006491">
    <property type="protein sequence ID" value="GFG37422.1"/>
    <property type="molecule type" value="Genomic_DNA"/>
</dbReference>
<keyword evidence="5 11" id="KW-0752">Steroid biosynthesis</keyword>
<dbReference type="NCBIfam" id="TIGR01833">
    <property type="entry name" value="HMG-CoA-S_euk"/>
    <property type="match status" value="1"/>
</dbReference>
<keyword evidence="15" id="KW-1185">Reference proteome</keyword>
<feature type="domain" description="Hydroxymethylglutaryl-coenzyme A synthase N-terminal" evidence="12">
    <location>
        <begin position="60"/>
        <end position="225"/>
    </location>
</feature>
<evidence type="ECO:0000256" key="3">
    <source>
        <dbReference type="ARBA" id="ARBA00012978"/>
    </source>
</evidence>
<feature type="binding site" evidence="10">
    <location>
        <position position="312"/>
    </location>
    <ligand>
        <name>CoA</name>
        <dbReference type="ChEBI" id="CHEBI:57287"/>
    </ligand>
</feature>
<dbReference type="Pfam" id="PF08540">
    <property type="entry name" value="HMG_CoA_synt_C"/>
    <property type="match status" value="1"/>
</dbReference>
<proteinExistence type="inferred from homology"/>
<evidence type="ECO:0000313" key="15">
    <source>
        <dbReference type="Proteomes" id="UP000502823"/>
    </source>
</evidence>
<evidence type="ECO:0000256" key="6">
    <source>
        <dbReference type="ARBA" id="ARBA00023011"/>
    </source>
</evidence>
<feature type="binding site" evidence="10">
    <location>
        <position position="308"/>
    </location>
    <ligand>
        <name>CoA</name>
        <dbReference type="ChEBI" id="CHEBI:57287"/>
    </ligand>
</feature>
<evidence type="ECO:0000313" key="14">
    <source>
        <dbReference type="EMBL" id="GFG37422.1"/>
    </source>
</evidence>
<feature type="active site" description="Acyl-thioester intermediate" evidence="9">
    <location>
        <position position="168"/>
    </location>
</feature>
<evidence type="ECO:0000256" key="8">
    <source>
        <dbReference type="ARBA" id="ARBA00056639"/>
    </source>
</evidence>
<dbReference type="PANTHER" id="PTHR43323:SF2">
    <property type="entry name" value="HYDROXYMETHYLGLUTARYL-COA SYNTHASE"/>
    <property type="match status" value="1"/>
</dbReference>
<keyword evidence="11" id="KW-0753">Steroid metabolism</keyword>
<evidence type="ECO:0000256" key="11">
    <source>
        <dbReference type="RuleBase" id="RU364071"/>
    </source>
</evidence>
<dbReference type="FunFam" id="3.40.47.10:FF:000008">
    <property type="entry name" value="3-hydroxy-3-methylglutaryl coenzyme A synthase"/>
    <property type="match status" value="1"/>
</dbReference>
<accession>A0A6L2Q1M7</accession>
<keyword evidence="4 11" id="KW-0808">Transferase</keyword>
<dbReference type="InterPro" id="IPR010122">
    <property type="entry name" value="HMG_CoA_synthase_euk"/>
</dbReference>
<evidence type="ECO:0000256" key="5">
    <source>
        <dbReference type="ARBA" id="ARBA00022955"/>
    </source>
</evidence>
<dbReference type="Pfam" id="PF01154">
    <property type="entry name" value="HMG_CoA_synt_N"/>
    <property type="match status" value="1"/>
</dbReference>
<evidence type="ECO:0000256" key="9">
    <source>
        <dbReference type="PIRSR" id="PIRSR610122-1"/>
    </source>
</evidence>
<evidence type="ECO:0000256" key="7">
    <source>
        <dbReference type="ARBA" id="ARBA00049887"/>
    </source>
</evidence>
<dbReference type="GO" id="GO:0016126">
    <property type="term" value="P:sterol biosynthetic process"/>
    <property type="evidence" value="ECO:0007669"/>
    <property type="project" value="UniProtKB-KW"/>
</dbReference>
<organism evidence="14 15">
    <name type="scientific">Coptotermes formosanus</name>
    <name type="common">Formosan subterranean termite</name>
    <dbReference type="NCBI Taxonomy" id="36987"/>
    <lineage>
        <taxon>Eukaryota</taxon>
        <taxon>Metazoa</taxon>
        <taxon>Ecdysozoa</taxon>
        <taxon>Arthropoda</taxon>
        <taxon>Hexapoda</taxon>
        <taxon>Insecta</taxon>
        <taxon>Pterygota</taxon>
        <taxon>Neoptera</taxon>
        <taxon>Polyneoptera</taxon>
        <taxon>Dictyoptera</taxon>
        <taxon>Blattodea</taxon>
        <taxon>Blattoidea</taxon>
        <taxon>Termitoidae</taxon>
        <taxon>Rhinotermitidae</taxon>
        <taxon>Coptotermes</taxon>
    </lineage>
</organism>
<evidence type="ECO:0000256" key="10">
    <source>
        <dbReference type="PIRSR" id="PIRSR610122-2"/>
    </source>
</evidence>
<comment type="pathway">
    <text evidence="1 11">Metabolic intermediate biosynthesis; (R)-mevalonate biosynthesis; (R)-mevalonate from acetyl-CoA: step 2/3.</text>
</comment>
<evidence type="ECO:0000256" key="1">
    <source>
        <dbReference type="ARBA" id="ARBA00005218"/>
    </source>
</evidence>
<dbReference type="PANTHER" id="PTHR43323">
    <property type="entry name" value="3-HYDROXY-3-METHYLGLUTARYL COENZYME A SYNTHASE"/>
    <property type="match status" value="1"/>
</dbReference>
<dbReference type="InterPro" id="IPR013528">
    <property type="entry name" value="HMG_CoA_synth_N"/>
</dbReference>
<feature type="domain" description="Hydroxymethylglutaryl-coenzyme A synthase C-terminal" evidence="13">
    <location>
        <begin position="226"/>
        <end position="507"/>
    </location>
</feature>
<evidence type="ECO:0000259" key="13">
    <source>
        <dbReference type="Pfam" id="PF08540"/>
    </source>
</evidence>
<comment type="function">
    <text evidence="8">This enzyme condenses acetyl-CoA with acetoacetyl-CoA to form HMG-CoA, which is the substrate for HMG-CoA reductase.</text>
</comment>
<keyword evidence="11" id="KW-0444">Lipid biosynthesis</keyword>
<keyword evidence="11" id="KW-0443">Lipid metabolism</keyword>
<name>A0A6L2Q1M7_COPFO</name>
<dbReference type="InParanoid" id="A0A6L2Q1M7"/>
<dbReference type="OrthoDB" id="1269963at2759"/>
<evidence type="ECO:0000256" key="4">
    <source>
        <dbReference type="ARBA" id="ARBA00022679"/>
    </source>
</evidence>
<evidence type="ECO:0000259" key="12">
    <source>
        <dbReference type="Pfam" id="PF01154"/>
    </source>
</evidence>
<sequence>MNRTKLKENQYLYSAPKMFSHKQAISNTENCLKFRVGAQNPTISKMETQNSKPSADVGQWPENVGILAIELIFPSQYVEQSEMEVYDNVSAGKYTLGLGQGRMGFCTDREDVNSLCLTVVSKLMERNNIEVGTETILDKSKSVKTVLMQLFEQSGNYEVEGVDNINACYGGTAALFNALSWIESSSWDGRFAIVVAADIAVYAKGNARSTGGAGAVAMLVGPSAPLVIDRGVRASYMTHAYDFYKPNLMSEYPTVDGKLSIQCYISALDYCYQSFCSKSEKSLKNGPENQLTGLKYLDAVLFHTPYCKLVQKSLARLVLNDFVKLPEKERALKFPELEHFRNVKLEDTYVNRDTEKAFMEHSKGIFEEKTKPSLLLAYEVGNMYTASLYGGLVSFLISTDIHELAGKRVGLFSYGSGLCSSMYSLRISSNARHGSPLSRLIDSLSHIKPLLDQRTRVSPEEFEHVMEIREENHHKAPYTPLASPDVLFPGTWYLDSIDTMHRRRYKRVPQKPV</sequence>
<dbReference type="InterPro" id="IPR013746">
    <property type="entry name" value="HMG_CoA_synt_C_dom"/>
</dbReference>
<protein>
    <recommendedName>
        <fullName evidence="3 11">Hydroxymethylglutaryl-CoA synthase</fullName>
        <shortName evidence="11">HMG-CoA synthase</shortName>
        <ecNumber evidence="3 11">2.3.3.10</ecNumber>
    </recommendedName>
    <alternativeName>
        <fullName evidence="11">3-hydroxy-3-methylglutaryl coenzyme A synthase</fullName>
    </alternativeName>
</protein>
<dbReference type="GO" id="GO:0010142">
    <property type="term" value="P:farnesyl diphosphate biosynthetic process, mevalonate pathway"/>
    <property type="evidence" value="ECO:0007669"/>
    <property type="project" value="InterPro"/>
</dbReference>
<dbReference type="InterPro" id="IPR016039">
    <property type="entry name" value="Thiolase-like"/>
</dbReference>
<dbReference type="UniPathway" id="UPA00058">
    <property type="reaction ID" value="UER00102"/>
</dbReference>
<feature type="binding site" evidence="10">
    <location>
        <position position="206"/>
    </location>
    <ligand>
        <name>CoA</name>
        <dbReference type="ChEBI" id="CHEBI:57287"/>
    </ligand>
</feature>
<reference evidence="15" key="1">
    <citation type="submission" date="2020-01" db="EMBL/GenBank/DDBJ databases">
        <title>Draft genome sequence of the Termite Coptotermes fromosanus.</title>
        <authorList>
            <person name="Itakura S."/>
            <person name="Yosikawa Y."/>
            <person name="Umezawa K."/>
        </authorList>
    </citation>
    <scope>NUCLEOTIDE SEQUENCE [LARGE SCALE GENOMIC DNA]</scope>
</reference>
<dbReference type="GO" id="GO:0006084">
    <property type="term" value="P:acetyl-CoA metabolic process"/>
    <property type="evidence" value="ECO:0007669"/>
    <property type="project" value="InterPro"/>
</dbReference>
<keyword evidence="11" id="KW-1207">Sterol metabolism</keyword>
<gene>
    <name evidence="14" type="ORF">Cfor_12003</name>
</gene>
<dbReference type="Gene3D" id="3.40.47.10">
    <property type="match status" value="1"/>
</dbReference>
<dbReference type="Proteomes" id="UP000502823">
    <property type="component" value="Unassembled WGS sequence"/>
</dbReference>
<comment type="catalytic activity">
    <reaction evidence="7">
        <text>acetoacetyl-CoA + acetyl-CoA + H2O = (3S)-3-hydroxy-3-methylglutaryl-CoA + CoA + H(+)</text>
        <dbReference type="Rhea" id="RHEA:10188"/>
        <dbReference type="ChEBI" id="CHEBI:15377"/>
        <dbReference type="ChEBI" id="CHEBI:15378"/>
        <dbReference type="ChEBI" id="CHEBI:43074"/>
        <dbReference type="ChEBI" id="CHEBI:57286"/>
        <dbReference type="ChEBI" id="CHEBI:57287"/>
        <dbReference type="ChEBI" id="CHEBI:57288"/>
        <dbReference type="EC" id="2.3.3.10"/>
    </reaction>
    <physiologicalReaction direction="left-to-right" evidence="7">
        <dbReference type="Rhea" id="RHEA:10189"/>
    </physiologicalReaction>
</comment>
<feature type="binding site" evidence="10">
    <location>
        <position position="260"/>
    </location>
    <ligand>
        <name>CoA</name>
        <dbReference type="ChEBI" id="CHEBI:57287"/>
    </ligand>
</feature>
<dbReference type="CDD" id="cd00827">
    <property type="entry name" value="init_cond_enzymes"/>
    <property type="match status" value="1"/>
</dbReference>
<feature type="active site" description="Proton donor/acceptor" evidence="9">
    <location>
        <position position="303"/>
    </location>
</feature>
<comment type="similarity">
    <text evidence="2 11">Belongs to the thiolase-like superfamily. HMG-CoA synthase family.</text>
</comment>